<name>A0A4Q9LMR6_9MICR</name>
<reference evidence="1 2" key="1">
    <citation type="submission" date="2017-12" db="EMBL/GenBank/DDBJ databases">
        <authorList>
            <person name="Pombert J.-F."/>
            <person name="Haag K.L."/>
            <person name="Ebert D."/>
        </authorList>
    </citation>
    <scope>NUCLEOTIDE SEQUENCE [LARGE SCALE GENOMIC DNA]</scope>
    <source>
        <strain evidence="1">BE-OM-2</strain>
    </source>
</reference>
<dbReference type="Proteomes" id="UP000291404">
    <property type="component" value="Unassembled WGS sequence"/>
</dbReference>
<organism evidence="1 2">
    <name type="scientific">Hamiltosporidium magnivora</name>
    <dbReference type="NCBI Taxonomy" id="148818"/>
    <lineage>
        <taxon>Eukaryota</taxon>
        <taxon>Fungi</taxon>
        <taxon>Fungi incertae sedis</taxon>
        <taxon>Microsporidia</taxon>
        <taxon>Dubosqiidae</taxon>
        <taxon>Hamiltosporidium</taxon>
    </lineage>
</organism>
<dbReference type="AlphaFoldDB" id="A0A4Q9LMR6"/>
<protein>
    <submittedName>
        <fullName evidence="1">Uncharacterized protein</fullName>
    </submittedName>
</protein>
<dbReference type="EMBL" id="PITI01000011">
    <property type="protein sequence ID" value="TBU09658.1"/>
    <property type="molecule type" value="Genomic_DNA"/>
</dbReference>
<keyword evidence="2" id="KW-1185">Reference proteome</keyword>
<accession>A0A4Q9LMR6</accession>
<gene>
    <name evidence="1" type="ORF">CWI36_0011p0020</name>
</gene>
<dbReference type="VEuPathDB" id="MicrosporidiaDB:CWI36_0011p0020"/>
<proteinExistence type="predicted"/>
<sequence length="125" mass="15129">MSRCRNDMEKKYMKSIKYIISDDSIYLNYYKITERITFCFFMKNRKYHSSINCTPYEAMLRKKLKFSLKILHLINFLPNINFEVDLEVKLKDEDNIQTIDEISDNKSSNQTYDLFTVNPDLKKRK</sequence>
<evidence type="ECO:0000313" key="1">
    <source>
        <dbReference type="EMBL" id="TBU09658.1"/>
    </source>
</evidence>
<comment type="caution">
    <text evidence="1">The sequence shown here is derived from an EMBL/GenBank/DDBJ whole genome shotgun (WGS) entry which is preliminary data.</text>
</comment>
<evidence type="ECO:0000313" key="2">
    <source>
        <dbReference type="Proteomes" id="UP000291404"/>
    </source>
</evidence>